<comment type="subcellular location">
    <subcellularLocation>
        <location evidence="1">Membrane</location>
        <topology evidence="1">Lipid-anchor</topology>
    </subcellularLocation>
</comment>
<keyword evidence="7" id="KW-0449">Lipoprotein</keyword>
<dbReference type="Pfam" id="PF05504">
    <property type="entry name" value="Spore_GerAC"/>
    <property type="match status" value="1"/>
</dbReference>
<evidence type="ECO:0000256" key="4">
    <source>
        <dbReference type="ARBA" id="ARBA00022729"/>
    </source>
</evidence>
<dbReference type="InterPro" id="IPR008844">
    <property type="entry name" value="Spore_GerAC-like"/>
</dbReference>
<dbReference type="STRING" id="1218173.BALCAV_0212900"/>
<evidence type="ECO:0000259" key="8">
    <source>
        <dbReference type="Pfam" id="PF05504"/>
    </source>
</evidence>
<dbReference type="NCBIfam" id="TIGR02887">
    <property type="entry name" value="spore_ger_x_C"/>
    <property type="match status" value="1"/>
</dbReference>
<protein>
    <submittedName>
        <fullName evidence="10">Uncharacterized protein</fullName>
    </submittedName>
</protein>
<evidence type="ECO:0000259" key="9">
    <source>
        <dbReference type="Pfam" id="PF25198"/>
    </source>
</evidence>
<comment type="caution">
    <text evidence="10">The sequence shown here is derived from an EMBL/GenBank/DDBJ whole genome shotgun (WGS) entry which is preliminary data.</text>
</comment>
<dbReference type="AlphaFoldDB" id="A0A094XDX1"/>
<dbReference type="Pfam" id="PF25198">
    <property type="entry name" value="Spore_GerAC_N"/>
    <property type="match status" value="1"/>
</dbReference>
<keyword evidence="3" id="KW-0309">Germination</keyword>
<accession>A0A094XDX1</accession>
<evidence type="ECO:0000313" key="11">
    <source>
        <dbReference type="EMBL" id="THG90277.1"/>
    </source>
</evidence>
<evidence type="ECO:0000256" key="5">
    <source>
        <dbReference type="ARBA" id="ARBA00023136"/>
    </source>
</evidence>
<evidence type="ECO:0000256" key="7">
    <source>
        <dbReference type="ARBA" id="ARBA00023288"/>
    </source>
</evidence>
<dbReference type="Gene3D" id="3.30.300.210">
    <property type="entry name" value="Nutrient germinant receptor protein C, domain 3"/>
    <property type="match status" value="1"/>
</dbReference>
<reference evidence="11 13" key="2">
    <citation type="submission" date="2014-01" db="EMBL/GenBank/DDBJ databases">
        <title>Draft genome sequencing of Bacillus alcalophilus CGMCC 1.3604.</title>
        <authorList>
            <person name="Yang J."/>
            <person name="Diao L."/>
            <person name="Yang S."/>
        </authorList>
    </citation>
    <scope>NUCLEOTIDE SEQUENCE [LARGE SCALE GENOMIC DNA]</scope>
    <source>
        <strain evidence="11 13">CGMCC 1.3604</strain>
    </source>
</reference>
<keyword evidence="12" id="KW-1185">Reference proteome</keyword>
<dbReference type="InterPro" id="IPR057336">
    <property type="entry name" value="GerAC_N"/>
</dbReference>
<feature type="domain" description="Spore germination GerAC-like C-terminal" evidence="8">
    <location>
        <begin position="197"/>
        <end position="353"/>
    </location>
</feature>
<dbReference type="EMBL" id="ALPT02000040">
    <property type="protein sequence ID" value="KGA96990.1"/>
    <property type="molecule type" value="Genomic_DNA"/>
</dbReference>
<dbReference type="InterPro" id="IPR046953">
    <property type="entry name" value="Spore_GerAC-like_C"/>
</dbReference>
<name>A0A094XDX1_ALKAL</name>
<evidence type="ECO:0000256" key="1">
    <source>
        <dbReference type="ARBA" id="ARBA00004635"/>
    </source>
</evidence>
<keyword evidence="5" id="KW-0472">Membrane</keyword>
<dbReference type="PANTHER" id="PTHR35789:SF1">
    <property type="entry name" value="SPORE GERMINATION PROTEIN B3"/>
    <property type="match status" value="1"/>
</dbReference>
<dbReference type="RefSeq" id="WP_003323003.1">
    <property type="nucleotide sequence ID" value="NZ_ALPT02000040.1"/>
</dbReference>
<dbReference type="EMBL" id="JALP01000164">
    <property type="protein sequence ID" value="THG90277.1"/>
    <property type="molecule type" value="Genomic_DNA"/>
</dbReference>
<dbReference type="InterPro" id="IPR038501">
    <property type="entry name" value="Spore_GerAC_C_sf"/>
</dbReference>
<dbReference type="Proteomes" id="UP000297014">
    <property type="component" value="Unassembled WGS sequence"/>
</dbReference>
<dbReference type="Proteomes" id="UP000002754">
    <property type="component" value="Unassembled WGS sequence"/>
</dbReference>
<feature type="domain" description="Spore germination protein N-terminal" evidence="9">
    <location>
        <begin position="16"/>
        <end position="187"/>
    </location>
</feature>
<evidence type="ECO:0000256" key="6">
    <source>
        <dbReference type="ARBA" id="ARBA00023139"/>
    </source>
</evidence>
<gene>
    <name evidence="11" type="ORF">AJ85_11770</name>
    <name evidence="10" type="ORF">BALCAV_0212900</name>
</gene>
<evidence type="ECO:0000313" key="10">
    <source>
        <dbReference type="EMBL" id="KGA96990.1"/>
    </source>
</evidence>
<evidence type="ECO:0000313" key="13">
    <source>
        <dbReference type="Proteomes" id="UP000297014"/>
    </source>
</evidence>
<keyword evidence="4" id="KW-0732">Signal</keyword>
<proteinExistence type="inferred from homology"/>
<dbReference type="eggNOG" id="ENOG502ZCHB">
    <property type="taxonomic scope" value="Bacteria"/>
</dbReference>
<reference evidence="10 12" key="1">
    <citation type="journal article" date="2014" name="Genome Announc.">
        <title>Draft Genome Sequence of Bacillus alcalophilus AV1934, a Classic Alkaliphile Isolated from Human Feces in 1934.</title>
        <authorList>
            <person name="Attie O."/>
            <person name="Jayaprakash A."/>
            <person name="Shah H."/>
            <person name="Paulsen I.T."/>
            <person name="Morino M."/>
            <person name="Takahashi Y."/>
            <person name="Narumi I."/>
            <person name="Sachidanandam R."/>
            <person name="Satoh K."/>
            <person name="Ito M."/>
            <person name="Krulwich T.A."/>
        </authorList>
    </citation>
    <scope>NUCLEOTIDE SEQUENCE [LARGE SCALE GENOMIC DNA]</scope>
    <source>
        <strain evidence="10 12">AV1934</strain>
    </source>
</reference>
<evidence type="ECO:0000256" key="2">
    <source>
        <dbReference type="ARBA" id="ARBA00007886"/>
    </source>
</evidence>
<evidence type="ECO:0000256" key="3">
    <source>
        <dbReference type="ARBA" id="ARBA00022544"/>
    </source>
</evidence>
<sequence length="356" mass="39968">MSLLFISILLNGCAFKDIDKRAFVTAIGIDESDSIEKKYKVTLKISLTTGDPATTGAEFTLLSFDANSISEALKHMKSMTDKELFYGHTITILIGEEMAAEDIQPLLDYLVRRPDIQRTTYLGVAVPTAYQVLELKPEIEQIAGSYLFLMFEESSTDSPYEKALTLFDAYRRETELGINIAMPIVEVQNQNIQSDTIALFSKVGMKSKLTPKESELFRLLTLGIKSGSTNVLTKEGAYAIEMTKSKANIKIRQEENQMFTAVINIKLIGNVEEIMDNRLGLSRDQIEEIQNEVEKTVKEDVEILLEKINKANLDPIGLGLKFNSSNFHHIELSKFYSNLTFDVNVNCHIKEAGLVE</sequence>
<dbReference type="PANTHER" id="PTHR35789">
    <property type="entry name" value="SPORE GERMINATION PROTEIN B3"/>
    <property type="match status" value="1"/>
</dbReference>
<keyword evidence="6" id="KW-0564">Palmitate</keyword>
<evidence type="ECO:0000313" key="12">
    <source>
        <dbReference type="Proteomes" id="UP000002754"/>
    </source>
</evidence>
<dbReference type="GO" id="GO:0016020">
    <property type="term" value="C:membrane"/>
    <property type="evidence" value="ECO:0007669"/>
    <property type="project" value="UniProtKB-SubCell"/>
</dbReference>
<comment type="similarity">
    <text evidence="2">Belongs to the GerABKC lipoprotein family.</text>
</comment>
<dbReference type="GO" id="GO:0009847">
    <property type="term" value="P:spore germination"/>
    <property type="evidence" value="ECO:0007669"/>
    <property type="project" value="InterPro"/>
</dbReference>
<organism evidence="10 12">
    <name type="scientific">Alkalihalobacillus alcalophilus ATCC 27647 = CGMCC 1.3604</name>
    <dbReference type="NCBI Taxonomy" id="1218173"/>
    <lineage>
        <taxon>Bacteria</taxon>
        <taxon>Bacillati</taxon>
        <taxon>Bacillota</taxon>
        <taxon>Bacilli</taxon>
        <taxon>Bacillales</taxon>
        <taxon>Bacillaceae</taxon>
        <taxon>Alkalihalobacillus</taxon>
    </lineage>
</organism>